<gene>
    <name evidence="9" type="ORF">DCS_06594</name>
</gene>
<dbReference type="PANTHER" id="PTHR23504:SF8">
    <property type="entry name" value="TRANSPORTER, PUTATIVE (AFU_ORTHOLOGUE AFUA_1G03730)-RELATED"/>
    <property type="match status" value="1"/>
</dbReference>
<accession>A0A151GC51</accession>
<keyword evidence="5 7" id="KW-0472">Membrane</keyword>
<dbReference type="InParanoid" id="A0A151GC51"/>
<dbReference type="PANTHER" id="PTHR23504">
    <property type="entry name" value="MAJOR FACILITATOR SUPERFAMILY DOMAIN-CONTAINING PROTEIN 10"/>
    <property type="match status" value="1"/>
</dbReference>
<feature type="transmembrane region" description="Helical" evidence="7">
    <location>
        <begin position="378"/>
        <end position="397"/>
    </location>
</feature>
<evidence type="ECO:0000256" key="1">
    <source>
        <dbReference type="ARBA" id="ARBA00004141"/>
    </source>
</evidence>
<evidence type="ECO:0000256" key="3">
    <source>
        <dbReference type="ARBA" id="ARBA00022692"/>
    </source>
</evidence>
<dbReference type="Pfam" id="PF07690">
    <property type="entry name" value="MFS_1"/>
    <property type="match status" value="1"/>
</dbReference>
<dbReference type="RefSeq" id="XP_040653986.1">
    <property type="nucleotide sequence ID" value="XM_040803882.1"/>
</dbReference>
<protein>
    <submittedName>
        <fullName evidence="9">Major Facilitator Superfamily protein</fullName>
    </submittedName>
</protein>
<comment type="subcellular location">
    <subcellularLocation>
        <location evidence="1">Membrane</location>
        <topology evidence="1">Multi-pass membrane protein</topology>
    </subcellularLocation>
</comment>
<keyword evidence="10" id="KW-1185">Reference proteome</keyword>
<dbReference type="InterPro" id="IPR020846">
    <property type="entry name" value="MFS_dom"/>
</dbReference>
<dbReference type="Gene3D" id="1.20.1250.20">
    <property type="entry name" value="MFS general substrate transporter like domains"/>
    <property type="match status" value="1"/>
</dbReference>
<dbReference type="InterPro" id="IPR011701">
    <property type="entry name" value="MFS"/>
</dbReference>
<reference evidence="9 10" key="1">
    <citation type="journal article" date="2016" name="Sci. Rep.">
        <title>Insights into Adaptations to a Near-Obligate Nematode Endoparasitic Lifestyle from the Finished Genome of Drechmeria coniospora.</title>
        <authorList>
            <person name="Zhang L."/>
            <person name="Zhou Z."/>
            <person name="Guo Q."/>
            <person name="Fokkens L."/>
            <person name="Miskei M."/>
            <person name="Pocsi I."/>
            <person name="Zhang W."/>
            <person name="Chen M."/>
            <person name="Wang L."/>
            <person name="Sun Y."/>
            <person name="Donzelli B.G."/>
            <person name="Gibson D.M."/>
            <person name="Nelson D.R."/>
            <person name="Luo J.G."/>
            <person name="Rep M."/>
            <person name="Liu H."/>
            <person name="Yang S."/>
            <person name="Wang J."/>
            <person name="Krasnoff S.B."/>
            <person name="Xu Y."/>
            <person name="Molnar I."/>
            <person name="Lin M."/>
        </authorList>
    </citation>
    <scope>NUCLEOTIDE SEQUENCE [LARGE SCALE GENOMIC DNA]</scope>
    <source>
        <strain evidence="9 10">ARSEF 6962</strain>
    </source>
</reference>
<dbReference type="PROSITE" id="PS50850">
    <property type="entry name" value="MFS"/>
    <property type="match status" value="1"/>
</dbReference>
<sequence>MGDMTARRKSVLSHSVCKNAVTRPSPVRTADGTLFADPSSIAVARFAEPLAYTSVFPYLPEMIRDFGVGQNQVAKWAGLTSAAFSVAQSVAAVPWGKAADRFGRKPILLCGLVSTMICFIIWGMSTSLTMAITARAFSGGVNGNVGIIRTMVAEMVPERELQPRAFSVMPLVWSLGSVVGPAFGGFFAHPARQFPDVFGKFEFFHRFPYILPNLMAAVFFLISTASAALFLKVSHTWSHRPRAGAHATKETLASKRHRKDWGLVAGERVSRAFVGRKRMPMPRRRSSFLDGEATAPLVPSEMPADRVDADQQAPGLKEVFTRQTMINLAAFTFLAFHSVAYDQNITVFLNYPVMTHTPENTKLPFYFNGGFGLTSGRIGTIFTIYGVSCGLVQFMLYPPLVGRYGVLNCYKLCCIALPFVYVFTPYTSLLSTENGRMAAVLVVMILKGFAIIIAFPSLTILLTNSCTSLRVLGTLNGFATAFSAMGRALGPGLTGLTFSWGADHGYMVSAYFFLGFVAMVGAIPAFMMEEGLGPSADGGDAGQGALGNNAVVSPKASAAIDDDGSDIEPDDLTPLLNTKNGTTYSAINGGK</sequence>
<feature type="transmembrane region" description="Helical" evidence="7">
    <location>
        <begin position="168"/>
        <end position="189"/>
    </location>
</feature>
<evidence type="ECO:0000256" key="5">
    <source>
        <dbReference type="ARBA" id="ARBA00023136"/>
    </source>
</evidence>
<feature type="transmembrane region" description="Helical" evidence="7">
    <location>
        <begin position="409"/>
        <end position="426"/>
    </location>
</feature>
<name>A0A151GC51_DRECN</name>
<dbReference type="EMBL" id="LAYC01000003">
    <property type="protein sequence ID" value="KYK54634.1"/>
    <property type="molecule type" value="Genomic_DNA"/>
</dbReference>
<evidence type="ECO:0000256" key="4">
    <source>
        <dbReference type="ARBA" id="ARBA00022989"/>
    </source>
</evidence>
<dbReference type="GO" id="GO:0016020">
    <property type="term" value="C:membrane"/>
    <property type="evidence" value="ECO:0007669"/>
    <property type="project" value="UniProtKB-SubCell"/>
</dbReference>
<keyword evidence="4 7" id="KW-1133">Transmembrane helix</keyword>
<comment type="caution">
    <text evidence="9">The sequence shown here is derived from an EMBL/GenBank/DDBJ whole genome shotgun (WGS) entry which is preliminary data.</text>
</comment>
<evidence type="ECO:0000256" key="6">
    <source>
        <dbReference type="SAM" id="MobiDB-lite"/>
    </source>
</evidence>
<feature type="compositionally biased region" description="Acidic residues" evidence="6">
    <location>
        <begin position="560"/>
        <end position="571"/>
    </location>
</feature>
<keyword evidence="2" id="KW-0813">Transport</keyword>
<proteinExistence type="predicted"/>
<keyword evidence="3 7" id="KW-0812">Transmembrane</keyword>
<evidence type="ECO:0000256" key="7">
    <source>
        <dbReference type="SAM" id="Phobius"/>
    </source>
</evidence>
<feature type="transmembrane region" description="Helical" evidence="7">
    <location>
        <begin position="506"/>
        <end position="526"/>
    </location>
</feature>
<dbReference type="GeneID" id="63719237"/>
<dbReference type="GO" id="GO:0022857">
    <property type="term" value="F:transmembrane transporter activity"/>
    <property type="evidence" value="ECO:0007669"/>
    <property type="project" value="InterPro"/>
</dbReference>
<feature type="transmembrane region" description="Helical" evidence="7">
    <location>
        <begin position="209"/>
        <end position="231"/>
    </location>
</feature>
<dbReference type="AlphaFoldDB" id="A0A151GC51"/>
<feature type="transmembrane region" description="Helical" evidence="7">
    <location>
        <begin position="107"/>
        <end position="124"/>
    </location>
</feature>
<organism evidence="9 10">
    <name type="scientific">Drechmeria coniospora</name>
    <name type="common">Nematophagous fungus</name>
    <name type="synonym">Meria coniospora</name>
    <dbReference type="NCBI Taxonomy" id="98403"/>
    <lineage>
        <taxon>Eukaryota</taxon>
        <taxon>Fungi</taxon>
        <taxon>Dikarya</taxon>
        <taxon>Ascomycota</taxon>
        <taxon>Pezizomycotina</taxon>
        <taxon>Sordariomycetes</taxon>
        <taxon>Hypocreomycetidae</taxon>
        <taxon>Hypocreales</taxon>
        <taxon>Ophiocordycipitaceae</taxon>
        <taxon>Drechmeria</taxon>
    </lineage>
</organism>
<evidence type="ECO:0000313" key="10">
    <source>
        <dbReference type="Proteomes" id="UP000076580"/>
    </source>
</evidence>
<feature type="transmembrane region" description="Helical" evidence="7">
    <location>
        <begin position="438"/>
        <end position="462"/>
    </location>
</feature>
<evidence type="ECO:0000313" key="9">
    <source>
        <dbReference type="EMBL" id="KYK54634.1"/>
    </source>
</evidence>
<feature type="transmembrane region" description="Helical" evidence="7">
    <location>
        <begin position="136"/>
        <end position="156"/>
    </location>
</feature>
<evidence type="ECO:0000256" key="2">
    <source>
        <dbReference type="ARBA" id="ARBA00022448"/>
    </source>
</evidence>
<evidence type="ECO:0000259" key="8">
    <source>
        <dbReference type="PROSITE" id="PS50850"/>
    </source>
</evidence>
<dbReference type="SUPFAM" id="SSF103473">
    <property type="entry name" value="MFS general substrate transporter"/>
    <property type="match status" value="1"/>
</dbReference>
<feature type="domain" description="Major facilitator superfamily (MFS) profile" evidence="8">
    <location>
        <begin position="37"/>
        <end position="533"/>
    </location>
</feature>
<dbReference type="Proteomes" id="UP000076580">
    <property type="component" value="Chromosome 03"/>
</dbReference>
<dbReference type="InterPro" id="IPR036259">
    <property type="entry name" value="MFS_trans_sf"/>
</dbReference>
<feature type="region of interest" description="Disordered" evidence="6">
    <location>
        <begin position="557"/>
        <end position="578"/>
    </location>
</feature>
<feature type="transmembrane region" description="Helical" evidence="7">
    <location>
        <begin position="324"/>
        <end position="341"/>
    </location>
</feature>
<feature type="transmembrane region" description="Helical" evidence="7">
    <location>
        <begin position="469"/>
        <end position="486"/>
    </location>
</feature>